<dbReference type="SUPFAM" id="SSF48452">
    <property type="entry name" value="TPR-like"/>
    <property type="match status" value="1"/>
</dbReference>
<protein>
    <recommendedName>
        <fullName evidence="6">Pentatricopeptide repeat-containing protein At5g08310, mitochondrial</fullName>
    </recommendedName>
</protein>
<feature type="repeat" description="PPR" evidence="3">
    <location>
        <begin position="296"/>
        <end position="330"/>
    </location>
</feature>
<dbReference type="PROSITE" id="PS51375">
    <property type="entry name" value="PPR"/>
    <property type="match status" value="14"/>
</dbReference>
<comment type="caution">
    <text evidence="4">The sequence shown here is derived from an EMBL/GenBank/DDBJ whole genome shotgun (WGS) entry which is preliminary data.</text>
</comment>
<dbReference type="AlphaFoldDB" id="A0AAV5I0F0"/>
<evidence type="ECO:0000313" key="4">
    <source>
        <dbReference type="EMBL" id="GKU90879.1"/>
    </source>
</evidence>
<feature type="repeat" description="PPR" evidence="3">
    <location>
        <begin position="261"/>
        <end position="295"/>
    </location>
</feature>
<evidence type="ECO:0000256" key="2">
    <source>
        <dbReference type="ARBA" id="ARBA00022737"/>
    </source>
</evidence>
<dbReference type="InterPro" id="IPR002885">
    <property type="entry name" value="PPR_rpt"/>
</dbReference>
<evidence type="ECO:0000256" key="3">
    <source>
        <dbReference type="PROSITE-ProRule" id="PRU00708"/>
    </source>
</evidence>
<reference evidence="4 5" key="1">
    <citation type="journal article" date="2021" name="Commun. Biol.">
        <title>The genome of Shorea leprosula (Dipterocarpaceae) highlights the ecological relevance of drought in aseasonal tropical rainforests.</title>
        <authorList>
            <person name="Ng K.K.S."/>
            <person name="Kobayashi M.J."/>
            <person name="Fawcett J.A."/>
            <person name="Hatakeyama M."/>
            <person name="Paape T."/>
            <person name="Ng C.H."/>
            <person name="Ang C.C."/>
            <person name="Tnah L.H."/>
            <person name="Lee C.T."/>
            <person name="Nishiyama T."/>
            <person name="Sese J."/>
            <person name="O'Brien M.J."/>
            <person name="Copetti D."/>
            <person name="Mohd Noor M.I."/>
            <person name="Ong R.C."/>
            <person name="Putra M."/>
            <person name="Sireger I.Z."/>
            <person name="Indrioko S."/>
            <person name="Kosugi Y."/>
            <person name="Izuno A."/>
            <person name="Isagi Y."/>
            <person name="Lee S.L."/>
            <person name="Shimizu K.K."/>
        </authorList>
    </citation>
    <scope>NUCLEOTIDE SEQUENCE [LARGE SCALE GENOMIC DNA]</scope>
    <source>
        <strain evidence="4">214</strain>
    </source>
</reference>
<dbReference type="Gene3D" id="1.25.40.10">
    <property type="entry name" value="Tetratricopeptide repeat domain"/>
    <property type="match status" value="8"/>
</dbReference>
<proteinExistence type="inferred from homology"/>
<dbReference type="InterPro" id="IPR011990">
    <property type="entry name" value="TPR-like_helical_dom_sf"/>
</dbReference>
<feature type="repeat" description="PPR" evidence="3">
    <location>
        <begin position="449"/>
        <end position="483"/>
    </location>
</feature>
<sequence length="854" mass="95285">MALLRIRKAPLSLCKLILTVRPIALSIPCSEIHLFPSYLQRLISSGAQGGIFLTPDQISVSNDLISIIAKQPFSPDNRELKRLGPKLTNKIVESVLNGLNSWKDAHLFFTWAAEQHGYKHNVYTYNAMASILSGARQNAPLKVLVRDIINSRCSMSPGSLGFLLRCLGTLGLGDEANEIFDQVKKMGLCVPNSYSYNCLLEAVAKSGLVDMVEMRLNEMHDFGWQFDRYTLTPVLVAYCNAGKFKKALSVFNEVLNRGWVDEHVFSILVVSCCKWGEVDMAIGLIDRMERHNLKLNEKTFSVLIHGFVKESRVDKALYLFDKMLQSGIHPAVSHFDVMIGELCKSNELEKAISLLSKMKELGICPDVAILMKLTSYLPEGEFRRLFDECLGDKKLEAKIFLYNSLLKGLVSNGSIDKAYQLFQHMMGNDWNGVNMLGGLAAEKDRIAPNTASFSIIINGLLKANKLDLALNLFRDMALVGCKPPLLLYNNLIDELCKLNRLEESSELLREMKEVGLEPTQFTHNCIFGCLCSRADVQGALDLVRKMRFHGHEPWTKHSTLLVKELCKHGKALDACKFLADIVKEGFPPDIISYSAAIGGLVKMGELDQAVELFQDICTRGYCPDVIAYNILIKALCKAHRVVEAEDLLNEMMLKGLLPSVVTYNSLIDGWCKNGKIDKALLCLSRMFGEDRNPNVITYSTLIDGLCTVGRPGDALNLWNEMKRIGCAPNRIAFMALINGLCKCGRSSEALLHFHEMKEKGMEPDSYVYVALISAFLSDNNLPLTFNILKEMVEVGKFPDQPDKILVIKTAIGKLSEDERTSHGVKNLIGEGGIQLLVSQMNLKEEIKPLLDLES</sequence>
<dbReference type="Pfam" id="PF01535">
    <property type="entry name" value="PPR"/>
    <property type="match status" value="6"/>
</dbReference>
<organism evidence="4 5">
    <name type="scientific">Rubroshorea leprosula</name>
    <dbReference type="NCBI Taxonomy" id="152421"/>
    <lineage>
        <taxon>Eukaryota</taxon>
        <taxon>Viridiplantae</taxon>
        <taxon>Streptophyta</taxon>
        <taxon>Embryophyta</taxon>
        <taxon>Tracheophyta</taxon>
        <taxon>Spermatophyta</taxon>
        <taxon>Magnoliopsida</taxon>
        <taxon>eudicotyledons</taxon>
        <taxon>Gunneridae</taxon>
        <taxon>Pentapetalae</taxon>
        <taxon>rosids</taxon>
        <taxon>malvids</taxon>
        <taxon>Malvales</taxon>
        <taxon>Dipterocarpaceae</taxon>
        <taxon>Rubroshorea</taxon>
    </lineage>
</organism>
<keyword evidence="2" id="KW-0677">Repeat</keyword>
<accession>A0AAV5I0F0</accession>
<dbReference type="PANTHER" id="PTHR47447">
    <property type="entry name" value="OS03G0856100 PROTEIN"/>
    <property type="match status" value="1"/>
</dbReference>
<feature type="repeat" description="PPR" evidence="3">
    <location>
        <begin position="624"/>
        <end position="658"/>
    </location>
</feature>
<comment type="similarity">
    <text evidence="1">Belongs to the PPR family. P subfamily.</text>
</comment>
<feature type="repeat" description="PPR" evidence="3">
    <location>
        <begin position="659"/>
        <end position="693"/>
    </location>
</feature>
<feature type="repeat" description="PPR" evidence="3">
    <location>
        <begin position="729"/>
        <end position="763"/>
    </location>
</feature>
<dbReference type="EMBL" id="BPVZ01000004">
    <property type="protein sequence ID" value="GKU90879.1"/>
    <property type="molecule type" value="Genomic_DNA"/>
</dbReference>
<dbReference type="PANTHER" id="PTHR47447:SF22">
    <property type="entry name" value="TETRATRICOPEPTIDE-LIKE HELICAL DOMAIN SUPERFAMILY"/>
    <property type="match status" value="1"/>
</dbReference>
<dbReference type="Proteomes" id="UP001054252">
    <property type="component" value="Unassembled WGS sequence"/>
</dbReference>
<feature type="repeat" description="PPR" evidence="3">
    <location>
        <begin position="589"/>
        <end position="623"/>
    </location>
</feature>
<evidence type="ECO:0008006" key="6">
    <source>
        <dbReference type="Google" id="ProtNLM"/>
    </source>
</evidence>
<gene>
    <name evidence="4" type="ORF">SLEP1_g4823</name>
</gene>
<evidence type="ECO:0000256" key="1">
    <source>
        <dbReference type="ARBA" id="ARBA00007626"/>
    </source>
</evidence>
<evidence type="ECO:0000313" key="5">
    <source>
        <dbReference type="Proteomes" id="UP001054252"/>
    </source>
</evidence>
<dbReference type="Pfam" id="PF13812">
    <property type="entry name" value="PPR_3"/>
    <property type="match status" value="1"/>
</dbReference>
<feature type="repeat" description="PPR" evidence="3">
    <location>
        <begin position="694"/>
        <end position="728"/>
    </location>
</feature>
<dbReference type="NCBIfam" id="TIGR00756">
    <property type="entry name" value="PPR"/>
    <property type="match status" value="14"/>
</dbReference>
<keyword evidence="5" id="KW-1185">Reference proteome</keyword>
<name>A0AAV5I0F0_9ROSI</name>
<feature type="repeat" description="PPR" evidence="3">
    <location>
        <begin position="484"/>
        <end position="518"/>
    </location>
</feature>
<feature type="repeat" description="PPR" evidence="3">
    <location>
        <begin position="192"/>
        <end position="226"/>
    </location>
</feature>
<dbReference type="Pfam" id="PF13041">
    <property type="entry name" value="PPR_2"/>
    <property type="match status" value="4"/>
</dbReference>
<dbReference type="SUPFAM" id="SSF81901">
    <property type="entry name" value="HCP-like"/>
    <property type="match status" value="1"/>
</dbReference>
<feature type="repeat" description="PPR" evidence="3">
    <location>
        <begin position="331"/>
        <end position="365"/>
    </location>
</feature>
<dbReference type="Pfam" id="PF12854">
    <property type="entry name" value="PPR_1"/>
    <property type="match status" value="1"/>
</dbReference>
<feature type="repeat" description="PPR" evidence="3">
    <location>
        <begin position="519"/>
        <end position="553"/>
    </location>
</feature>
<feature type="repeat" description="PPR" evidence="3">
    <location>
        <begin position="227"/>
        <end position="257"/>
    </location>
</feature>
<feature type="repeat" description="PPR" evidence="3">
    <location>
        <begin position="398"/>
        <end position="432"/>
    </location>
</feature>